<accession>A0A0L0JKI5</accession>
<evidence type="ECO:0000313" key="1">
    <source>
        <dbReference type="EMBL" id="KND26202.1"/>
    </source>
</evidence>
<gene>
    <name evidence="1" type="ORF">IQ63_38945</name>
</gene>
<comment type="caution">
    <text evidence="1">The sequence shown here is derived from an EMBL/GenBank/DDBJ whole genome shotgun (WGS) entry which is preliminary data.</text>
</comment>
<dbReference type="RefSeq" id="WP_063786399.1">
    <property type="nucleotide sequence ID" value="NZ_KQ257834.1"/>
</dbReference>
<protein>
    <submittedName>
        <fullName evidence="1">Uncharacterized protein</fullName>
    </submittedName>
</protein>
<dbReference type="EMBL" id="JPPY01000214">
    <property type="protein sequence ID" value="KND26202.1"/>
    <property type="molecule type" value="Genomic_DNA"/>
</dbReference>
<dbReference type="Proteomes" id="UP000037151">
    <property type="component" value="Unassembled WGS sequence"/>
</dbReference>
<proteinExistence type="predicted"/>
<reference evidence="2" key="1">
    <citation type="submission" date="2014-07" db="EMBL/GenBank/DDBJ databases">
        <title>Genome sequencing of plant-pathogenic Streptomyces species.</title>
        <authorList>
            <person name="Harrison J."/>
            <person name="Sapp M."/>
            <person name="Thwaites R."/>
            <person name="Studholme D.J."/>
        </authorList>
    </citation>
    <scope>NUCLEOTIDE SEQUENCE [LARGE SCALE GENOMIC DNA]</scope>
    <source>
        <strain evidence="2">NCPPB 4445</strain>
    </source>
</reference>
<dbReference type="OrthoDB" id="4260134at2"/>
<dbReference type="AlphaFoldDB" id="A0A0L0JKI5"/>
<sequence length="106" mass="11536">MPPETAPPINALALLHLPPLDGLSQAQARGAACVWCGIRLDTATAVDLGERRHDHYSTFPRACRPCARTVADRTLRGHAGLCEQCVDDAARCRTATALRQLIEVHR</sequence>
<evidence type="ECO:0000313" key="2">
    <source>
        <dbReference type="Proteomes" id="UP000037151"/>
    </source>
</evidence>
<dbReference type="PATRIC" id="fig|42234.21.peg.8016"/>
<name>A0A0L0JKI5_9ACTN</name>
<organism evidence="1 2">
    <name type="scientific">Streptomyces acidiscabies</name>
    <dbReference type="NCBI Taxonomy" id="42234"/>
    <lineage>
        <taxon>Bacteria</taxon>
        <taxon>Bacillati</taxon>
        <taxon>Actinomycetota</taxon>
        <taxon>Actinomycetes</taxon>
        <taxon>Kitasatosporales</taxon>
        <taxon>Streptomycetaceae</taxon>
        <taxon>Streptomyces</taxon>
    </lineage>
</organism>